<organism evidence="1 2">
    <name type="scientific">Folsomia candida</name>
    <name type="common">Springtail</name>
    <dbReference type="NCBI Taxonomy" id="158441"/>
    <lineage>
        <taxon>Eukaryota</taxon>
        <taxon>Metazoa</taxon>
        <taxon>Ecdysozoa</taxon>
        <taxon>Arthropoda</taxon>
        <taxon>Hexapoda</taxon>
        <taxon>Collembola</taxon>
        <taxon>Entomobryomorpha</taxon>
        <taxon>Isotomoidea</taxon>
        <taxon>Isotomidae</taxon>
        <taxon>Proisotominae</taxon>
        <taxon>Folsomia</taxon>
    </lineage>
</organism>
<evidence type="ECO:0008006" key="3">
    <source>
        <dbReference type="Google" id="ProtNLM"/>
    </source>
</evidence>
<dbReference type="SUPFAM" id="SSF52047">
    <property type="entry name" value="RNI-like"/>
    <property type="match status" value="1"/>
</dbReference>
<sequence length="765" mass="87485">MESQREWTLQNIALNNPIILTEILKQASIPLKNCRLVSHFWNHIVLSIPNTRLALNPNKKDAEHGDYLVPFFEICSTLDPHLARRISARTLFYSRTTTYSFAAQLTYLCGKFSDQIQDLGVIIHHKECVQVVFQILKNYCPNLKTLRIRCDFNEEGHVPSGEILLARLPQKTYLTVFQLQAGGVRPFLTLTSFTQLVFNASPNLKKITLPLGIYPDLKYFKSLDSLTLKLNDGQELDVALINLKPSDLTRMLAQVGDQLVHLAFSYCWMNEGYSMQVDYDLDNSTRSRFRLPRRMPKLRIFKNDMIDIIQHADFWQDIVGMPALESLKIGKISKKSTSVDAVFKNLSETGRIYSKVTDLRINELYDPKLLDGLKTAFPNLRRLGLDSMYETEVAGMELGVVFKACADLDTLNRLDLWLPTYPERVLDVIKGLMDGSKFYKEMNSLEIRKNGSKFVRHELTDGEMHLFKRLLVTMKEMGRVVIHDLHFDEKSRRNLLDFMASSEMPVSQFKVVMPANPQPANSSTPNISKLYSKSATILLLVRNKIMESPEERSVQEVALNNHIILTEILKRSCIPLAVSLTKDYEDDPVPFFELCCTLDDRLAKRISADSLHCSTYSFATRLMHLCDKFSDLVQVLDIWINTEDCLPSVFHVFKNSCPNLKELRIRCTFDYAEDVPSPDAVQLLQKPNLTVFDLNSELMTASPALTSFVQLVVDTSPNLRKVTFPWGIYPDLGHSKFLDSLTLELNDIQRLDVSLKHVKPSELVR</sequence>
<dbReference type="OrthoDB" id="2870744at2759"/>
<dbReference type="AlphaFoldDB" id="A0A226CYI3"/>
<protein>
    <recommendedName>
        <fullName evidence="3">F-box domain-containing protein</fullName>
    </recommendedName>
</protein>
<comment type="caution">
    <text evidence="1">The sequence shown here is derived from an EMBL/GenBank/DDBJ whole genome shotgun (WGS) entry which is preliminary data.</text>
</comment>
<dbReference type="EMBL" id="LNIX01000055">
    <property type="protein sequence ID" value="OXA37537.1"/>
    <property type="molecule type" value="Genomic_DNA"/>
</dbReference>
<dbReference type="Proteomes" id="UP000198287">
    <property type="component" value="Unassembled WGS sequence"/>
</dbReference>
<gene>
    <name evidence="1" type="ORF">Fcan01_27651</name>
</gene>
<evidence type="ECO:0000313" key="2">
    <source>
        <dbReference type="Proteomes" id="UP000198287"/>
    </source>
</evidence>
<name>A0A226CYI3_FOLCA</name>
<proteinExistence type="predicted"/>
<keyword evidence="2" id="KW-1185">Reference proteome</keyword>
<reference evidence="1 2" key="1">
    <citation type="submission" date="2015-12" db="EMBL/GenBank/DDBJ databases">
        <title>The genome of Folsomia candida.</title>
        <authorList>
            <person name="Faddeeva A."/>
            <person name="Derks M.F."/>
            <person name="Anvar Y."/>
            <person name="Smit S."/>
            <person name="Van Straalen N."/>
            <person name="Roelofs D."/>
        </authorList>
    </citation>
    <scope>NUCLEOTIDE SEQUENCE [LARGE SCALE GENOMIC DNA]</scope>
    <source>
        <strain evidence="1 2">VU population</strain>
        <tissue evidence="1">Whole body</tissue>
    </source>
</reference>
<evidence type="ECO:0000313" key="1">
    <source>
        <dbReference type="EMBL" id="OXA37537.1"/>
    </source>
</evidence>
<accession>A0A226CYI3</accession>